<evidence type="ECO:0000313" key="2">
    <source>
        <dbReference type="EMBL" id="KAK7434875.1"/>
    </source>
</evidence>
<gene>
    <name evidence="2" type="ORF">VKT23_019978</name>
</gene>
<comment type="caution">
    <text evidence="2">The sequence shown here is derived from an EMBL/GenBank/DDBJ whole genome shotgun (WGS) entry which is preliminary data.</text>
</comment>
<sequence>MTSKRKRGVIHTVTDLSDDEDVNKLSSTPAQLVIPHSDYSTSRKDPKCQLICHSLQSDETPALFSSTAANQPKIPKSNTLPALDRFLLLSDAFESEIPGTDDTDGEMVKGGHMDDSDSDDSDESDREGSDTVGKEKRKRKA</sequence>
<feature type="region of interest" description="Disordered" evidence="1">
    <location>
        <begin position="94"/>
        <end position="141"/>
    </location>
</feature>
<feature type="compositionally biased region" description="Basic and acidic residues" evidence="1">
    <location>
        <begin position="106"/>
        <end position="115"/>
    </location>
</feature>
<evidence type="ECO:0000313" key="3">
    <source>
        <dbReference type="Proteomes" id="UP001498398"/>
    </source>
</evidence>
<reference evidence="2 3" key="1">
    <citation type="submission" date="2024-01" db="EMBL/GenBank/DDBJ databases">
        <title>A draft genome for the cacao thread blight pathogen Marasmiellus scandens.</title>
        <authorList>
            <person name="Baruah I.K."/>
            <person name="Leung J."/>
            <person name="Bukari Y."/>
            <person name="Amoako-Attah I."/>
            <person name="Meinhardt L.W."/>
            <person name="Bailey B.A."/>
            <person name="Cohen S.P."/>
        </authorList>
    </citation>
    <scope>NUCLEOTIDE SEQUENCE [LARGE SCALE GENOMIC DNA]</scope>
    <source>
        <strain evidence="2 3">GH-19</strain>
    </source>
</reference>
<dbReference type="EMBL" id="JBANRG010000115">
    <property type="protein sequence ID" value="KAK7434875.1"/>
    <property type="molecule type" value="Genomic_DNA"/>
</dbReference>
<dbReference type="Proteomes" id="UP001498398">
    <property type="component" value="Unassembled WGS sequence"/>
</dbReference>
<accession>A0ABR1IM85</accession>
<feature type="compositionally biased region" description="Acidic residues" evidence="1">
    <location>
        <begin position="116"/>
        <end position="125"/>
    </location>
</feature>
<proteinExistence type="predicted"/>
<name>A0ABR1IM85_9AGAR</name>
<evidence type="ECO:0000256" key="1">
    <source>
        <dbReference type="SAM" id="MobiDB-lite"/>
    </source>
</evidence>
<keyword evidence="3" id="KW-1185">Reference proteome</keyword>
<protein>
    <submittedName>
        <fullName evidence="2">Uncharacterized protein</fullName>
    </submittedName>
</protein>
<organism evidence="2 3">
    <name type="scientific">Marasmiellus scandens</name>
    <dbReference type="NCBI Taxonomy" id="2682957"/>
    <lineage>
        <taxon>Eukaryota</taxon>
        <taxon>Fungi</taxon>
        <taxon>Dikarya</taxon>
        <taxon>Basidiomycota</taxon>
        <taxon>Agaricomycotina</taxon>
        <taxon>Agaricomycetes</taxon>
        <taxon>Agaricomycetidae</taxon>
        <taxon>Agaricales</taxon>
        <taxon>Marasmiineae</taxon>
        <taxon>Omphalotaceae</taxon>
        <taxon>Marasmiellus</taxon>
    </lineage>
</organism>